<evidence type="ECO:0000256" key="11">
    <source>
        <dbReference type="ARBA" id="ARBA00023004"/>
    </source>
</evidence>
<evidence type="ECO:0000313" key="24">
    <source>
        <dbReference type="EMBL" id="ORY79420.1"/>
    </source>
</evidence>
<dbReference type="Proteomes" id="UP000193685">
    <property type="component" value="Unassembled WGS sequence"/>
</dbReference>
<dbReference type="InterPro" id="IPR013020">
    <property type="entry name" value="Rad3/Chl1-like"/>
</dbReference>
<reference evidence="24 25" key="1">
    <citation type="submission" date="2016-07" db="EMBL/GenBank/DDBJ databases">
        <title>Pervasive Adenine N6-methylation of Active Genes in Fungi.</title>
        <authorList>
            <consortium name="DOE Joint Genome Institute"/>
            <person name="Mondo S.J."/>
            <person name="Dannebaum R.O."/>
            <person name="Kuo R.C."/>
            <person name="Labutti K."/>
            <person name="Haridas S."/>
            <person name="Kuo A."/>
            <person name="Salamov A."/>
            <person name="Ahrendt S.R."/>
            <person name="Lipzen A."/>
            <person name="Sullivan W."/>
            <person name="Andreopoulos W.B."/>
            <person name="Clum A."/>
            <person name="Lindquist E."/>
            <person name="Daum C."/>
            <person name="Ramamoorthy G.K."/>
            <person name="Gryganskyi A."/>
            <person name="Culley D."/>
            <person name="Magnuson J.K."/>
            <person name="James T.Y."/>
            <person name="O'Malley M.A."/>
            <person name="Stajich J.E."/>
            <person name="Spatafora J.W."/>
            <person name="Visel A."/>
            <person name="Grigoriev I.V."/>
        </authorList>
    </citation>
    <scope>NUCLEOTIDE SEQUENCE [LARGE SCALE GENOMIC DNA]</scope>
    <source>
        <strain evidence="24 25">12-1054</strain>
    </source>
</reference>
<keyword evidence="14" id="KW-0539">Nucleus</keyword>
<comment type="similarity">
    <text evidence="3">Belongs to the DEAD box helicase family. DEAH subfamily. DDX11/CHL1 sub-subfamily.</text>
</comment>
<evidence type="ECO:0000256" key="6">
    <source>
        <dbReference type="ARBA" id="ARBA00022723"/>
    </source>
</evidence>
<evidence type="ECO:0000256" key="22">
    <source>
        <dbReference type="SAM" id="MobiDB-lite"/>
    </source>
</evidence>
<evidence type="ECO:0000256" key="4">
    <source>
        <dbReference type="ARBA" id="ARBA00016387"/>
    </source>
</evidence>
<dbReference type="GO" id="GO:0051536">
    <property type="term" value="F:iron-sulfur cluster binding"/>
    <property type="evidence" value="ECO:0007669"/>
    <property type="project" value="UniProtKB-KW"/>
</dbReference>
<evidence type="ECO:0000256" key="20">
    <source>
        <dbReference type="ARBA" id="ARBA00045702"/>
    </source>
</evidence>
<dbReference type="GO" id="GO:0043139">
    <property type="term" value="F:5'-3' DNA helicase activity"/>
    <property type="evidence" value="ECO:0007669"/>
    <property type="project" value="UniProtKB-EC"/>
</dbReference>
<dbReference type="GO" id="GO:0046872">
    <property type="term" value="F:metal ion binding"/>
    <property type="evidence" value="ECO:0007669"/>
    <property type="project" value="UniProtKB-KW"/>
</dbReference>
<dbReference type="GO" id="GO:0003677">
    <property type="term" value="F:DNA binding"/>
    <property type="evidence" value="ECO:0007669"/>
    <property type="project" value="InterPro"/>
</dbReference>
<dbReference type="EMBL" id="MCFI01000015">
    <property type="protein sequence ID" value="ORY79420.1"/>
    <property type="molecule type" value="Genomic_DNA"/>
</dbReference>
<dbReference type="PANTHER" id="PTHR11472">
    <property type="entry name" value="DNA REPAIR DEAD HELICASE RAD3/XP-D SUBFAMILY MEMBER"/>
    <property type="match status" value="1"/>
</dbReference>
<evidence type="ECO:0000313" key="25">
    <source>
        <dbReference type="Proteomes" id="UP000193685"/>
    </source>
</evidence>
<evidence type="ECO:0000256" key="1">
    <source>
        <dbReference type="ARBA" id="ARBA00001966"/>
    </source>
</evidence>
<evidence type="ECO:0000256" key="17">
    <source>
        <dbReference type="ARBA" id="ARBA00044969"/>
    </source>
</evidence>
<dbReference type="InterPro" id="IPR045028">
    <property type="entry name" value="DinG/Rad3-like"/>
</dbReference>
<name>A0A1Y2F693_PROLT</name>
<dbReference type="GO" id="GO:0034085">
    <property type="term" value="P:establishment of sister chromatid cohesion"/>
    <property type="evidence" value="ECO:0007669"/>
    <property type="project" value="TreeGrafter"/>
</dbReference>
<keyword evidence="12" id="KW-0411">Iron-sulfur</keyword>
<comment type="subcellular location">
    <subcellularLocation>
        <location evidence="2">Nucleus</location>
    </subcellularLocation>
</comment>
<evidence type="ECO:0000256" key="21">
    <source>
        <dbReference type="ARBA" id="ARBA00048954"/>
    </source>
</evidence>
<evidence type="ECO:0000256" key="16">
    <source>
        <dbReference type="ARBA" id="ARBA00029709"/>
    </source>
</evidence>
<dbReference type="InterPro" id="IPR010614">
    <property type="entry name" value="RAD3-like_helicase_DEAD"/>
</dbReference>
<keyword evidence="10" id="KW-0067">ATP-binding</keyword>
<comment type="function">
    <text evidence="20">ATP-dependent DNA helicase important for chromosome transmission and normal cell cycle progression in G(2)/M. May have a role in changing DNA topology to allow the loading of proteins involved in maintaining sister chromatid cohesion in the vicinity of the centromeres. Has a specific role in chromosome segregation during meiosis II.</text>
</comment>
<keyword evidence="11" id="KW-0408">Iron</keyword>
<dbReference type="PANTHER" id="PTHR11472:SF41">
    <property type="entry name" value="ATP-DEPENDENT DNA HELICASE DDX11-RELATED"/>
    <property type="match status" value="1"/>
</dbReference>
<comment type="catalytic activity">
    <reaction evidence="21">
        <text>ATP + H2O = ADP + phosphate + H(+)</text>
        <dbReference type="Rhea" id="RHEA:13065"/>
        <dbReference type="ChEBI" id="CHEBI:15377"/>
        <dbReference type="ChEBI" id="CHEBI:15378"/>
        <dbReference type="ChEBI" id="CHEBI:30616"/>
        <dbReference type="ChEBI" id="CHEBI:43474"/>
        <dbReference type="ChEBI" id="CHEBI:456216"/>
        <dbReference type="EC" id="5.6.2.3"/>
    </reaction>
</comment>
<comment type="cofactor">
    <cofactor evidence="1">
        <name>[4Fe-4S] cluster</name>
        <dbReference type="ChEBI" id="CHEBI:49883"/>
    </cofactor>
</comment>
<dbReference type="OMA" id="QTHQFRD"/>
<evidence type="ECO:0000256" key="3">
    <source>
        <dbReference type="ARBA" id="ARBA00008435"/>
    </source>
</evidence>
<evidence type="ECO:0000256" key="7">
    <source>
        <dbReference type="ARBA" id="ARBA00022741"/>
    </source>
</evidence>
<keyword evidence="6" id="KW-0479">Metal-binding</keyword>
<dbReference type="Gene3D" id="3.40.50.300">
    <property type="entry name" value="P-loop containing nucleotide triphosphate hydrolases"/>
    <property type="match status" value="3"/>
</dbReference>
<dbReference type="InterPro" id="IPR027417">
    <property type="entry name" value="P-loop_NTPase"/>
</dbReference>
<dbReference type="STRING" id="56484.A0A1Y2F693"/>
<dbReference type="GO" id="GO:0005634">
    <property type="term" value="C:nucleus"/>
    <property type="evidence" value="ECO:0007669"/>
    <property type="project" value="UniProtKB-SubCell"/>
</dbReference>
<keyword evidence="25" id="KW-1185">Reference proteome</keyword>
<organism evidence="24 25">
    <name type="scientific">Protomyces lactucae-debilis</name>
    <dbReference type="NCBI Taxonomy" id="2754530"/>
    <lineage>
        <taxon>Eukaryota</taxon>
        <taxon>Fungi</taxon>
        <taxon>Dikarya</taxon>
        <taxon>Ascomycota</taxon>
        <taxon>Taphrinomycotina</taxon>
        <taxon>Taphrinomycetes</taxon>
        <taxon>Taphrinales</taxon>
        <taxon>Protomycetaceae</taxon>
        <taxon>Protomyces</taxon>
    </lineage>
</organism>
<evidence type="ECO:0000256" key="13">
    <source>
        <dbReference type="ARBA" id="ARBA00023235"/>
    </source>
</evidence>
<dbReference type="Pfam" id="PF06733">
    <property type="entry name" value="DEAD_2"/>
    <property type="match status" value="1"/>
</dbReference>
<dbReference type="AlphaFoldDB" id="A0A1Y2F693"/>
<gene>
    <name evidence="24" type="ORF">BCR37DRAFT_394153</name>
</gene>
<dbReference type="InterPro" id="IPR006554">
    <property type="entry name" value="Helicase-like_DEXD_c2"/>
</dbReference>
<evidence type="ECO:0000256" key="5">
    <source>
        <dbReference type="ARBA" id="ARBA00017386"/>
    </source>
</evidence>
<dbReference type="NCBIfam" id="TIGR00604">
    <property type="entry name" value="rad3"/>
    <property type="match status" value="1"/>
</dbReference>
<evidence type="ECO:0000259" key="23">
    <source>
        <dbReference type="PROSITE" id="PS51193"/>
    </source>
</evidence>
<evidence type="ECO:0000256" key="14">
    <source>
        <dbReference type="ARBA" id="ARBA00023242"/>
    </source>
</evidence>
<dbReference type="SMART" id="SM00488">
    <property type="entry name" value="DEXDc2"/>
    <property type="match status" value="1"/>
</dbReference>
<dbReference type="InterPro" id="IPR014013">
    <property type="entry name" value="Helic_SF1/SF2_ATP-bd_DinG/Rad3"/>
</dbReference>
<dbReference type="GeneID" id="63788016"/>
<evidence type="ECO:0000256" key="8">
    <source>
        <dbReference type="ARBA" id="ARBA00022801"/>
    </source>
</evidence>
<feature type="region of interest" description="Disordered" evidence="22">
    <location>
        <begin position="94"/>
        <end position="128"/>
    </location>
</feature>
<accession>A0A1Y2F693</accession>
<evidence type="ECO:0000256" key="18">
    <source>
        <dbReference type="ARBA" id="ARBA00044998"/>
    </source>
</evidence>
<protein>
    <recommendedName>
        <fullName evidence="5">ATP-dependent DNA helicase CHL1</fullName>
        <ecNumber evidence="17">5.6.2.3</ecNumber>
    </recommendedName>
    <alternativeName>
        <fullName evidence="4">ATP-dependent DNA helicase chl1</fullName>
    </alternativeName>
    <alternativeName>
        <fullName evidence="16">Chromosome loss protein 1</fullName>
    </alternativeName>
    <alternativeName>
        <fullName evidence="18 19">DNA 5'-3' helicase CHL1</fullName>
    </alternativeName>
</protein>
<sequence>MSKHDFRHPYTPYAIQLDFMQELYETLDAGKIGIFESPTGTGKSLSLICGSLAWLRDQSVVLPLTEAQGNEPAWILEQERENAIKAYEERQKEMNQKLSRIRQKERAARKGASQRNKRQKMAAKSESLAEEDFLVPDYDSDDSKISSVAKPVFSAEVEKLLEQMGHPSVAQEGDKEDDYPVARKIFFASRTHSQLSQFTHELQRVHLDGDDSVKHISLGSRKNLCIHPKISKLSPENLNEACLELQDGKTAQDQKCKFLPLTESLKQDFRDRALATIQDIEDLAQLGKELQVCPYYSSRLAIAPSEVVTMPYPLLLNKTARESLGVDLTDQVVIIDEAHNLVDAVASISSASISLAQLERVEVALNIYLTKFARRLNGKNKMYIQQLVMLSRGIAKALTSCKNKRDGQLTPADLLTGSSDTINISKISAYLTSSKLARKVDGYSQSIISDENKVIKTTPVLTLLQGFLECLANPSSEGRFFFETSQGSVVAKYMLLDPSHVFAAVVEEAHSVILAGGTMEPMDDYINLLFPSLRPRVSKFSCGHIIPKENLSAMVLSSGSAGQSFEFNFERRSNQAMLEDLGRSIRNLLGIIPDGVVVFFASYAYLEHVLDVWRRPELGIYEQISAKKPIFLEPRDGSVDEMLRNYTLSIESNKGGVLFAVVGGKMSEGINFSDRMGRAVIMVGLPFPNPNTAEWKAKLAYMSQAATDRHLLENTNSTRDEAQRVGKEAGREFYENACMRAVNQSIGRAIRHKGDYAAIILLDKRYGQERIQKKLPNWIKTGLRTEPLSFSQCVLQSASFFKKPAQSSIG</sequence>
<keyword evidence="7" id="KW-0547">Nucleotide-binding</keyword>
<dbReference type="RefSeq" id="XP_040723791.1">
    <property type="nucleotide sequence ID" value="XM_040871417.1"/>
</dbReference>
<evidence type="ECO:0000256" key="19">
    <source>
        <dbReference type="ARBA" id="ARBA00045008"/>
    </source>
</evidence>
<evidence type="ECO:0000256" key="9">
    <source>
        <dbReference type="ARBA" id="ARBA00022806"/>
    </source>
</evidence>
<dbReference type="EC" id="5.6.2.3" evidence="17"/>
<keyword evidence="8" id="KW-0378">Hydrolase</keyword>
<dbReference type="FunFam" id="3.40.50.300:FF:001372">
    <property type="entry name" value="ATP-dependent DNA helicase chl1"/>
    <property type="match status" value="1"/>
</dbReference>
<evidence type="ECO:0000256" key="2">
    <source>
        <dbReference type="ARBA" id="ARBA00004123"/>
    </source>
</evidence>
<proteinExistence type="inferred from homology"/>
<dbReference type="OrthoDB" id="267079at2759"/>
<evidence type="ECO:0000256" key="15">
    <source>
        <dbReference type="ARBA" id="ARBA00023306"/>
    </source>
</evidence>
<dbReference type="CDD" id="cd18788">
    <property type="entry name" value="SF2_C_XPD"/>
    <property type="match status" value="1"/>
</dbReference>
<dbReference type="SMART" id="SM00491">
    <property type="entry name" value="HELICc2"/>
    <property type="match status" value="1"/>
</dbReference>
<dbReference type="GO" id="GO:0006139">
    <property type="term" value="P:nucleobase-containing compound metabolic process"/>
    <property type="evidence" value="ECO:0007669"/>
    <property type="project" value="InterPro"/>
</dbReference>
<keyword evidence="9 24" id="KW-0347">Helicase</keyword>
<keyword evidence="15" id="KW-0131">Cell cycle</keyword>
<evidence type="ECO:0000256" key="10">
    <source>
        <dbReference type="ARBA" id="ARBA00022840"/>
    </source>
</evidence>
<dbReference type="Pfam" id="PF13307">
    <property type="entry name" value="Helicase_C_2"/>
    <property type="match status" value="1"/>
</dbReference>
<comment type="caution">
    <text evidence="24">The sequence shown here is derived from an EMBL/GenBank/DDBJ whole genome shotgun (WGS) entry which is preliminary data.</text>
</comment>
<dbReference type="SUPFAM" id="SSF52540">
    <property type="entry name" value="P-loop containing nucleoside triphosphate hydrolases"/>
    <property type="match status" value="1"/>
</dbReference>
<dbReference type="PROSITE" id="PS51193">
    <property type="entry name" value="HELICASE_ATP_BIND_2"/>
    <property type="match status" value="1"/>
</dbReference>
<evidence type="ECO:0000256" key="12">
    <source>
        <dbReference type="ARBA" id="ARBA00023014"/>
    </source>
</evidence>
<keyword evidence="13" id="KW-0413">Isomerase</keyword>
<dbReference type="InterPro" id="IPR006555">
    <property type="entry name" value="ATP-dep_Helicase_C"/>
</dbReference>
<dbReference type="GO" id="GO:0016818">
    <property type="term" value="F:hydrolase activity, acting on acid anhydrides, in phosphorus-containing anhydrides"/>
    <property type="evidence" value="ECO:0007669"/>
    <property type="project" value="InterPro"/>
</dbReference>
<feature type="domain" description="Helicase ATP-binding" evidence="23">
    <location>
        <begin position="2"/>
        <end position="390"/>
    </location>
</feature>
<dbReference type="GO" id="GO:0005524">
    <property type="term" value="F:ATP binding"/>
    <property type="evidence" value="ECO:0007669"/>
    <property type="project" value="UniProtKB-KW"/>
</dbReference>